<dbReference type="GO" id="GO:0046872">
    <property type="term" value="F:metal ion binding"/>
    <property type="evidence" value="ECO:0007669"/>
    <property type="project" value="UniProtKB-KW"/>
</dbReference>
<evidence type="ECO:0000256" key="1">
    <source>
        <dbReference type="ARBA" id="ARBA00001968"/>
    </source>
</evidence>
<evidence type="ECO:0000256" key="4">
    <source>
        <dbReference type="ARBA" id="ARBA00022722"/>
    </source>
</evidence>
<evidence type="ECO:0000256" key="5">
    <source>
        <dbReference type="ARBA" id="ARBA00022723"/>
    </source>
</evidence>
<feature type="signal peptide" evidence="8">
    <location>
        <begin position="1"/>
        <end position="22"/>
    </location>
</feature>
<dbReference type="Proteomes" id="UP000007819">
    <property type="component" value="Chromosome X"/>
</dbReference>
<dbReference type="KEGG" id="api:107883490"/>
<evidence type="ECO:0000256" key="2">
    <source>
        <dbReference type="ARBA" id="ARBA00004123"/>
    </source>
</evidence>
<keyword evidence="11" id="KW-1185">Reference proteome</keyword>
<keyword evidence="8" id="KW-0732">Signal</keyword>
<proteinExistence type="inferred from homology"/>
<reference evidence="10" key="2">
    <citation type="submission" date="2022-06" db="UniProtKB">
        <authorList>
            <consortium name="EnsemblMetazoa"/>
        </authorList>
    </citation>
    <scope>IDENTIFICATION</scope>
</reference>
<evidence type="ECO:0000256" key="3">
    <source>
        <dbReference type="ARBA" id="ARBA00006958"/>
    </source>
</evidence>
<organism evidence="10 11">
    <name type="scientific">Acyrthosiphon pisum</name>
    <name type="common">Pea aphid</name>
    <dbReference type="NCBI Taxonomy" id="7029"/>
    <lineage>
        <taxon>Eukaryota</taxon>
        <taxon>Metazoa</taxon>
        <taxon>Ecdysozoa</taxon>
        <taxon>Arthropoda</taxon>
        <taxon>Hexapoda</taxon>
        <taxon>Insecta</taxon>
        <taxon>Pterygota</taxon>
        <taxon>Neoptera</taxon>
        <taxon>Paraneoptera</taxon>
        <taxon>Hemiptera</taxon>
        <taxon>Sternorrhyncha</taxon>
        <taxon>Aphidomorpha</taxon>
        <taxon>Aphidoidea</taxon>
        <taxon>Aphididae</taxon>
        <taxon>Macrosiphini</taxon>
        <taxon>Acyrthosiphon</taxon>
    </lineage>
</organism>
<evidence type="ECO:0000259" key="9">
    <source>
        <dbReference type="Pfam" id="PF13359"/>
    </source>
</evidence>
<evidence type="ECO:0000256" key="8">
    <source>
        <dbReference type="SAM" id="SignalP"/>
    </source>
</evidence>
<dbReference type="AlphaFoldDB" id="A0A8R2D3J5"/>
<sequence>MSTVDFVSVLTALRFLAAGSYQLDVGENKHSSVSQPSVSRIIEEFVNAMNNPSIFEKYVYFPRNFEEFYNKYSFPGTIGVIDCTHVAIVPPKTEDNLYPEHIYINRKGYHSINTQLICDADLKIINVSAKFPGSANDACVWNSSNLKTFLMDLHENGHASYFLLGDSGYALRPWLMTPYLDPAPLSPEASYNNAFCSIRSTIERCIGVLKMRFRCLLKHRVLHYTPNKASKIINTCVVLHNMCITDNVPLVDVDEDEIFDFGIYQTLDETLLNNRGMVDLRNPELSSGRHIRDQIVQTLFNN</sequence>
<dbReference type="InterPro" id="IPR027806">
    <property type="entry name" value="HARBI1_dom"/>
</dbReference>
<dbReference type="GO" id="GO:0016787">
    <property type="term" value="F:hydrolase activity"/>
    <property type="evidence" value="ECO:0007669"/>
    <property type="project" value="UniProtKB-KW"/>
</dbReference>
<dbReference type="OrthoDB" id="6606846at2759"/>
<dbReference type="GeneID" id="107883490"/>
<comment type="subcellular location">
    <subcellularLocation>
        <location evidence="2">Nucleus</location>
    </subcellularLocation>
</comment>
<dbReference type="GO" id="GO:0004518">
    <property type="term" value="F:nuclease activity"/>
    <property type="evidence" value="ECO:0007669"/>
    <property type="project" value="UniProtKB-KW"/>
</dbReference>
<comment type="cofactor">
    <cofactor evidence="1">
        <name>a divalent metal cation</name>
        <dbReference type="ChEBI" id="CHEBI:60240"/>
    </cofactor>
</comment>
<evidence type="ECO:0000256" key="7">
    <source>
        <dbReference type="ARBA" id="ARBA00023242"/>
    </source>
</evidence>
<evidence type="ECO:0000256" key="6">
    <source>
        <dbReference type="ARBA" id="ARBA00022801"/>
    </source>
</evidence>
<dbReference type="Pfam" id="PF13359">
    <property type="entry name" value="DDE_Tnp_4"/>
    <property type="match status" value="1"/>
</dbReference>
<keyword evidence="5" id="KW-0479">Metal-binding</keyword>
<dbReference type="PANTHER" id="PTHR22930">
    <property type="match status" value="1"/>
</dbReference>
<dbReference type="InterPro" id="IPR045249">
    <property type="entry name" value="HARBI1-like"/>
</dbReference>
<dbReference type="GO" id="GO:0005634">
    <property type="term" value="C:nucleus"/>
    <property type="evidence" value="ECO:0007669"/>
    <property type="project" value="UniProtKB-SubCell"/>
</dbReference>
<accession>A0A8R2D3J5</accession>
<name>A0A8R2D3J5_ACYPI</name>
<dbReference type="PANTHER" id="PTHR22930:SF289">
    <property type="entry name" value="DDE TNP4 DOMAIN-CONTAINING PROTEIN-RELATED"/>
    <property type="match status" value="1"/>
</dbReference>
<dbReference type="RefSeq" id="XP_016659110.1">
    <property type="nucleotide sequence ID" value="XM_016803621.1"/>
</dbReference>
<keyword evidence="6" id="KW-0378">Hydrolase</keyword>
<evidence type="ECO:0000313" key="10">
    <source>
        <dbReference type="EnsemblMetazoa" id="XP_016659110.1"/>
    </source>
</evidence>
<protein>
    <recommendedName>
        <fullName evidence="9">DDE Tnp4 domain-containing protein</fullName>
    </recommendedName>
</protein>
<comment type="similarity">
    <text evidence="3">Belongs to the HARBI1 family.</text>
</comment>
<keyword evidence="7" id="KW-0539">Nucleus</keyword>
<evidence type="ECO:0000313" key="11">
    <source>
        <dbReference type="Proteomes" id="UP000007819"/>
    </source>
</evidence>
<dbReference type="EnsemblMetazoa" id="XM_016803621.1">
    <property type="protein sequence ID" value="XP_016659110.1"/>
    <property type="gene ID" value="LOC107883490"/>
</dbReference>
<feature type="chain" id="PRO_5035849128" description="DDE Tnp4 domain-containing protein" evidence="8">
    <location>
        <begin position="23"/>
        <end position="302"/>
    </location>
</feature>
<feature type="domain" description="DDE Tnp4" evidence="9">
    <location>
        <begin position="81"/>
        <end position="241"/>
    </location>
</feature>
<reference evidence="11" key="1">
    <citation type="submission" date="2010-06" db="EMBL/GenBank/DDBJ databases">
        <authorList>
            <person name="Jiang H."/>
            <person name="Abraham K."/>
            <person name="Ali S."/>
            <person name="Alsbrooks S.L."/>
            <person name="Anim B.N."/>
            <person name="Anosike U.S."/>
            <person name="Attaway T."/>
            <person name="Bandaranaike D.P."/>
            <person name="Battles P.K."/>
            <person name="Bell S.N."/>
            <person name="Bell A.V."/>
            <person name="Beltran B."/>
            <person name="Bickham C."/>
            <person name="Bustamante Y."/>
            <person name="Caleb T."/>
            <person name="Canada A."/>
            <person name="Cardenas V."/>
            <person name="Carter K."/>
            <person name="Chacko J."/>
            <person name="Chandrabose M.N."/>
            <person name="Chavez D."/>
            <person name="Chavez A."/>
            <person name="Chen L."/>
            <person name="Chu H.-S."/>
            <person name="Claassen K.J."/>
            <person name="Cockrell R."/>
            <person name="Collins M."/>
            <person name="Cooper J.A."/>
            <person name="Cree A."/>
            <person name="Curry S.M."/>
            <person name="Da Y."/>
            <person name="Dao M.D."/>
            <person name="Das B."/>
            <person name="Davila M.-L."/>
            <person name="Davy-Carroll L."/>
            <person name="Denson S."/>
            <person name="Dinh H."/>
            <person name="Ebong V.E."/>
            <person name="Edwards J.R."/>
            <person name="Egan A."/>
            <person name="El-Daye J."/>
            <person name="Escobedo L."/>
            <person name="Fernandez S."/>
            <person name="Fernando P.R."/>
            <person name="Flagg N."/>
            <person name="Forbes L.D."/>
            <person name="Fowler R.G."/>
            <person name="Fu Q."/>
            <person name="Gabisi R.A."/>
            <person name="Ganer J."/>
            <person name="Garbino Pronczuk A."/>
            <person name="Garcia R.M."/>
            <person name="Garner T."/>
            <person name="Garrett T.E."/>
            <person name="Gonzalez D.A."/>
            <person name="Hamid H."/>
            <person name="Hawkins E.S."/>
            <person name="Hirani K."/>
            <person name="Hogues M.E."/>
            <person name="Hollins B."/>
            <person name="Hsiao C.-H."/>
            <person name="Jabil R."/>
            <person name="James M.L."/>
            <person name="Jhangiani S.N."/>
            <person name="Johnson B."/>
            <person name="Johnson Q."/>
            <person name="Joshi V."/>
            <person name="Kalu J.B."/>
            <person name="Kam C."/>
            <person name="Kashfia A."/>
            <person name="Keebler J."/>
            <person name="Kisamo H."/>
            <person name="Kovar C.L."/>
            <person name="Lago L.A."/>
            <person name="Lai C.-Y."/>
            <person name="Laidlaw J."/>
            <person name="Lara F."/>
            <person name="Le T.-K."/>
            <person name="Lee S.L."/>
            <person name="Legall F.H."/>
            <person name="Lemon S.J."/>
            <person name="Lewis L.R."/>
            <person name="Li B."/>
            <person name="Liu Y."/>
            <person name="Liu Y.-S."/>
            <person name="Lopez J."/>
            <person name="Lozado R.J."/>
            <person name="Lu J."/>
            <person name="Madu R.C."/>
            <person name="Maheshwari M."/>
            <person name="Maheshwari R."/>
            <person name="Malloy K."/>
            <person name="Martinez E."/>
            <person name="Mathew T."/>
            <person name="Mercado I.C."/>
            <person name="Mercado C."/>
            <person name="Meyer B."/>
            <person name="Montgomery K."/>
            <person name="Morgan M.B."/>
            <person name="Munidasa M."/>
            <person name="Nazareth L.V."/>
            <person name="Nelson J."/>
            <person name="Ng B.M."/>
            <person name="Nguyen N.B."/>
            <person name="Nguyen P.Q."/>
            <person name="Nguyen T."/>
            <person name="Obregon M."/>
            <person name="Okwuonu G.O."/>
            <person name="Onwere C.G."/>
            <person name="Orozco G."/>
            <person name="Parra A."/>
            <person name="Patel S."/>
            <person name="Patil S."/>
            <person name="Perez A."/>
            <person name="Perez Y."/>
            <person name="Pham C."/>
            <person name="Primus E.L."/>
            <person name="Pu L.-L."/>
            <person name="Puazo M."/>
            <person name="Qin X."/>
            <person name="Quiroz J.B."/>
            <person name="Reese J."/>
            <person name="Richards S."/>
            <person name="Rives C.M."/>
            <person name="Robberts R."/>
            <person name="Ruiz S.J."/>
            <person name="Ruiz M.J."/>
            <person name="Santibanez J."/>
            <person name="Schneider B.W."/>
            <person name="Sisson I."/>
            <person name="Smith M."/>
            <person name="Sodergren E."/>
            <person name="Song X.-Z."/>
            <person name="Song B.B."/>
            <person name="Summersgill H."/>
            <person name="Thelus R."/>
            <person name="Thornton R.D."/>
            <person name="Trejos Z.Y."/>
            <person name="Usmani K."/>
            <person name="Vattathil S."/>
            <person name="Villasana D."/>
            <person name="Walker D.L."/>
            <person name="Wang S."/>
            <person name="Wang K."/>
            <person name="White C.S."/>
            <person name="Williams A.C."/>
            <person name="Williamson J."/>
            <person name="Wilson K."/>
            <person name="Woghiren I.O."/>
            <person name="Woodworth J.R."/>
            <person name="Worley K.C."/>
            <person name="Wright R.A."/>
            <person name="Wu W."/>
            <person name="Young L."/>
            <person name="Zhang L."/>
            <person name="Zhang J."/>
            <person name="Zhu Y."/>
            <person name="Muzny D.M."/>
            <person name="Weinstock G."/>
            <person name="Gibbs R.A."/>
        </authorList>
    </citation>
    <scope>NUCLEOTIDE SEQUENCE [LARGE SCALE GENOMIC DNA]</scope>
    <source>
        <strain evidence="11">LSR1</strain>
    </source>
</reference>
<keyword evidence="4" id="KW-0540">Nuclease</keyword>